<proteinExistence type="predicted"/>
<evidence type="ECO:0000313" key="1">
    <source>
        <dbReference type="EMBL" id="KAH0567828.1"/>
    </source>
</evidence>
<gene>
    <name evidence="1" type="ORF">KQX54_014597</name>
</gene>
<organism evidence="1 2">
    <name type="scientific">Cotesia glomerata</name>
    <name type="common">Lepidopteran parasitic wasp</name>
    <name type="synonym">Apanteles glomeratus</name>
    <dbReference type="NCBI Taxonomy" id="32391"/>
    <lineage>
        <taxon>Eukaryota</taxon>
        <taxon>Metazoa</taxon>
        <taxon>Ecdysozoa</taxon>
        <taxon>Arthropoda</taxon>
        <taxon>Hexapoda</taxon>
        <taxon>Insecta</taxon>
        <taxon>Pterygota</taxon>
        <taxon>Neoptera</taxon>
        <taxon>Endopterygota</taxon>
        <taxon>Hymenoptera</taxon>
        <taxon>Apocrita</taxon>
        <taxon>Ichneumonoidea</taxon>
        <taxon>Braconidae</taxon>
        <taxon>Microgastrinae</taxon>
        <taxon>Cotesia</taxon>
    </lineage>
</organism>
<protein>
    <recommendedName>
        <fullName evidence="3">Phorbol-ester/DAG-type domain-containing protein</fullName>
    </recommendedName>
</protein>
<dbReference type="EMBL" id="JAHXZJ010000001">
    <property type="protein sequence ID" value="KAH0567828.1"/>
    <property type="molecule type" value="Genomic_DNA"/>
</dbReference>
<comment type="caution">
    <text evidence="1">The sequence shown here is derived from an EMBL/GenBank/DDBJ whole genome shotgun (WGS) entry which is preliminary data.</text>
</comment>
<reference evidence="1 2" key="1">
    <citation type="journal article" date="2021" name="J. Hered.">
        <title>A chromosome-level genome assembly of the parasitoid wasp, Cotesia glomerata (Hymenoptera: Braconidae).</title>
        <authorList>
            <person name="Pinto B.J."/>
            <person name="Weis J.J."/>
            <person name="Gamble T."/>
            <person name="Ode P.J."/>
            <person name="Paul R."/>
            <person name="Zaspel J.M."/>
        </authorList>
    </citation>
    <scope>NUCLEOTIDE SEQUENCE [LARGE SCALE GENOMIC DNA]</scope>
    <source>
        <strain evidence="1">CgM1</strain>
    </source>
</reference>
<name>A0AAV7IST2_COTGL</name>
<sequence length="333" mass="36369">MTQLCTLCDNNIVTDIARCPRCNAMYHPRCVKLIKVLTNGGYQKCCGPKKLSLNDIRDLIKEENGLLTQNIKKDVGIQLQTVVDSVKSLEGKFTSTAEALKDRLLAVEASNSKFEEKLSTMETQVTNNTASIKTIMDQQAAPGGSNNSGILLEVEDRLSRRNNVLVFGVAESAEALKENMETQDLEQVKRICSALSVDSTLATSFRIDDMCLEFYQLIDGAFGKTLPKTGAGNNNYSKSYPPCVFAPFDKSNITSCAPAGVSHLGDLALPDESIILEYINKLPNKMSTGLDGVPCAIVKDCARCFSKPLSVIISRSIVRGSFPSIWKNAKKSH</sequence>
<accession>A0AAV7IST2</accession>
<keyword evidence="2" id="KW-1185">Reference proteome</keyword>
<dbReference type="InterPro" id="IPR046349">
    <property type="entry name" value="C1-like_sf"/>
</dbReference>
<evidence type="ECO:0008006" key="3">
    <source>
        <dbReference type="Google" id="ProtNLM"/>
    </source>
</evidence>
<dbReference type="Proteomes" id="UP000826195">
    <property type="component" value="Unassembled WGS sequence"/>
</dbReference>
<evidence type="ECO:0000313" key="2">
    <source>
        <dbReference type="Proteomes" id="UP000826195"/>
    </source>
</evidence>
<dbReference type="AlphaFoldDB" id="A0AAV7IST2"/>
<dbReference type="SUPFAM" id="SSF57889">
    <property type="entry name" value="Cysteine-rich domain"/>
    <property type="match status" value="1"/>
</dbReference>